<evidence type="ECO:0000313" key="2">
    <source>
        <dbReference type="Proteomes" id="UP000295292"/>
    </source>
</evidence>
<sequence length="76" mass="7826">MAQWFQLNTGGNPTIPSNYAPVTGSPSCSGSGKICAVNANPDGNGDPDLTDALKDEMILSLHTGIAQPNVRLRGTA</sequence>
<keyword evidence="2" id="KW-1185">Reference proteome</keyword>
<evidence type="ECO:0000313" key="1">
    <source>
        <dbReference type="EMBL" id="TDQ77969.1"/>
    </source>
</evidence>
<dbReference type="EMBL" id="SNYV01000013">
    <property type="protein sequence ID" value="TDQ77969.1"/>
    <property type="molecule type" value="Genomic_DNA"/>
</dbReference>
<reference evidence="1 2" key="1">
    <citation type="submission" date="2019-03" db="EMBL/GenBank/DDBJ databases">
        <title>Genomic Encyclopedia of Archaeal and Bacterial Type Strains, Phase II (KMG-II): from individual species to whole genera.</title>
        <authorList>
            <person name="Goeker M."/>
        </authorList>
    </citation>
    <scope>NUCLEOTIDE SEQUENCE [LARGE SCALE GENOMIC DNA]</scope>
    <source>
        <strain evidence="1 2">DSM 28353</strain>
    </source>
</reference>
<dbReference type="Proteomes" id="UP000295292">
    <property type="component" value="Unassembled WGS sequence"/>
</dbReference>
<name>A0A4R6WDW2_9SPHI</name>
<protein>
    <submittedName>
        <fullName evidence="1">Uncharacterized protein</fullName>
    </submittedName>
</protein>
<accession>A0A4R6WDW2</accession>
<dbReference type="RefSeq" id="WP_133584234.1">
    <property type="nucleotide sequence ID" value="NZ_SNYV01000013.1"/>
</dbReference>
<organism evidence="1 2">
    <name type="scientific">Sphingobacterium yanglingense</name>
    <dbReference type="NCBI Taxonomy" id="1437280"/>
    <lineage>
        <taxon>Bacteria</taxon>
        <taxon>Pseudomonadati</taxon>
        <taxon>Bacteroidota</taxon>
        <taxon>Sphingobacteriia</taxon>
        <taxon>Sphingobacteriales</taxon>
        <taxon>Sphingobacteriaceae</taxon>
        <taxon>Sphingobacterium</taxon>
    </lineage>
</organism>
<dbReference type="OrthoDB" id="712355at2"/>
<dbReference type="AlphaFoldDB" id="A0A4R6WDW2"/>
<comment type="caution">
    <text evidence="1">The sequence shown here is derived from an EMBL/GenBank/DDBJ whole genome shotgun (WGS) entry which is preliminary data.</text>
</comment>
<proteinExistence type="predicted"/>
<gene>
    <name evidence="1" type="ORF">CLV99_1944</name>
</gene>